<comment type="cofactor">
    <cofactor evidence="8">
        <name>heme b</name>
        <dbReference type="ChEBI" id="CHEBI:60344"/>
    </cofactor>
    <text evidence="8">Binds 1 heme b (iron(II)-protoporphyrin IX) group per dimer.</text>
</comment>
<dbReference type="EMBL" id="CP117167">
    <property type="protein sequence ID" value="WCT14691.1"/>
    <property type="molecule type" value="Genomic_DNA"/>
</dbReference>
<comment type="catalytic activity">
    <reaction evidence="8 9">
        <text>H2O2 + AH2 = A + 2 H2O</text>
        <dbReference type="Rhea" id="RHEA:30275"/>
        <dbReference type="ChEBI" id="CHEBI:13193"/>
        <dbReference type="ChEBI" id="CHEBI:15377"/>
        <dbReference type="ChEBI" id="CHEBI:16240"/>
        <dbReference type="ChEBI" id="CHEBI:17499"/>
        <dbReference type="EC" id="1.11.1.21"/>
    </reaction>
</comment>
<comment type="function">
    <text evidence="8">Bifunctional enzyme with both catalase and broad-spectrum peroxidase activity.</text>
</comment>
<dbReference type="GO" id="GO:0004601">
    <property type="term" value="F:peroxidase activity"/>
    <property type="evidence" value="ECO:0007669"/>
    <property type="project" value="UniProtKB-KW"/>
</dbReference>
<dbReference type="InterPro" id="IPR019793">
    <property type="entry name" value="Peroxidases_heam-ligand_BS"/>
</dbReference>
<organism evidence="11 12">
    <name type="scientific">Mucilaginibacter jinjuensis</name>
    <dbReference type="NCBI Taxonomy" id="1176721"/>
    <lineage>
        <taxon>Bacteria</taxon>
        <taxon>Pseudomonadati</taxon>
        <taxon>Bacteroidota</taxon>
        <taxon>Sphingobacteriia</taxon>
        <taxon>Sphingobacteriales</taxon>
        <taxon>Sphingobacteriaceae</taxon>
        <taxon>Mucilaginibacter</taxon>
    </lineage>
</organism>
<feature type="binding site" description="axial binding residue" evidence="8">
    <location>
        <position position="289"/>
    </location>
    <ligand>
        <name>heme b</name>
        <dbReference type="ChEBI" id="CHEBI:60344"/>
    </ligand>
    <ligandPart>
        <name>Fe</name>
        <dbReference type="ChEBI" id="CHEBI:18248"/>
    </ligandPart>
</feature>
<comment type="catalytic activity">
    <reaction evidence="7 8 9">
        <text>2 H2O2 = O2 + 2 H2O</text>
        <dbReference type="Rhea" id="RHEA:20309"/>
        <dbReference type="ChEBI" id="CHEBI:15377"/>
        <dbReference type="ChEBI" id="CHEBI:15379"/>
        <dbReference type="ChEBI" id="CHEBI:16240"/>
        <dbReference type="EC" id="1.11.1.21"/>
    </reaction>
</comment>
<dbReference type="PANTHER" id="PTHR30555">
    <property type="entry name" value="HYDROPEROXIDASE I, BIFUNCTIONAL CATALASE-PEROXIDASE"/>
    <property type="match status" value="1"/>
</dbReference>
<keyword evidence="4 8" id="KW-0560">Oxidoreductase</keyword>
<evidence type="ECO:0000256" key="3">
    <source>
        <dbReference type="ARBA" id="ARBA00022723"/>
    </source>
</evidence>
<feature type="cross-link" description="Tryptophyl-tyrosyl-methioninium (Tyr-Met) (with Trp-101)" evidence="8">
    <location>
        <begin position="248"/>
        <end position="274"/>
    </location>
</feature>
<dbReference type="EC" id="1.11.1.21" evidence="8 9"/>
<keyword evidence="3 8" id="KW-0479">Metal-binding</keyword>
<dbReference type="HAMAP" id="MF_01961">
    <property type="entry name" value="Catal_peroxid"/>
    <property type="match status" value="1"/>
</dbReference>
<dbReference type="PRINTS" id="PR00460">
    <property type="entry name" value="BPEROXIDASE"/>
</dbReference>
<reference evidence="11 12" key="1">
    <citation type="submission" date="2023-02" db="EMBL/GenBank/DDBJ databases">
        <title>Genome sequence of Mucilaginibacter jinjuensis strain KACC 16571.</title>
        <authorList>
            <person name="Kim S."/>
            <person name="Heo J."/>
            <person name="Kwon S.-W."/>
        </authorList>
    </citation>
    <scope>NUCLEOTIDE SEQUENCE [LARGE SCALE GENOMIC DNA]</scope>
    <source>
        <strain evidence="11 12">KACC 16571</strain>
    </source>
</reference>
<name>A0ABY7TF63_9SPHI</name>
<dbReference type="PANTHER" id="PTHR30555:SF0">
    <property type="entry name" value="CATALASE-PEROXIDASE"/>
    <property type="match status" value="1"/>
</dbReference>
<dbReference type="PROSITE" id="PS00436">
    <property type="entry name" value="PEROXIDASE_2"/>
    <property type="match status" value="1"/>
</dbReference>
<keyword evidence="5 8" id="KW-0408">Iron</keyword>
<dbReference type="CDD" id="cd08200">
    <property type="entry name" value="catalase_peroxidase_2"/>
    <property type="match status" value="1"/>
</dbReference>
<accession>A0ABY7TF63</accession>
<dbReference type="PROSITE" id="PS00435">
    <property type="entry name" value="PEROXIDASE_1"/>
    <property type="match status" value="1"/>
</dbReference>
<dbReference type="PRINTS" id="PR00458">
    <property type="entry name" value="PEROXIDASE"/>
</dbReference>
<dbReference type="PROSITE" id="PS50873">
    <property type="entry name" value="PEROXIDASE_4"/>
    <property type="match status" value="1"/>
</dbReference>
<dbReference type="Pfam" id="PF00141">
    <property type="entry name" value="peroxidase"/>
    <property type="match status" value="2"/>
</dbReference>
<dbReference type="InterPro" id="IPR010255">
    <property type="entry name" value="Haem_peroxidase_sf"/>
</dbReference>
<evidence type="ECO:0000313" key="11">
    <source>
        <dbReference type="EMBL" id="WCT14691.1"/>
    </source>
</evidence>
<evidence type="ECO:0000256" key="6">
    <source>
        <dbReference type="ARBA" id="ARBA00023324"/>
    </source>
</evidence>
<evidence type="ECO:0000313" key="12">
    <source>
        <dbReference type="Proteomes" id="UP001216139"/>
    </source>
</evidence>
<dbReference type="SUPFAM" id="SSF48113">
    <property type="entry name" value="Heme-dependent peroxidases"/>
    <property type="match status" value="2"/>
</dbReference>
<evidence type="ECO:0000256" key="2">
    <source>
        <dbReference type="ARBA" id="ARBA00022617"/>
    </source>
</evidence>
<evidence type="ECO:0000256" key="8">
    <source>
        <dbReference type="HAMAP-Rule" id="MF_01961"/>
    </source>
</evidence>
<dbReference type="InterPro" id="IPR000763">
    <property type="entry name" value="Catalase_peroxidase"/>
</dbReference>
<comment type="PTM">
    <text evidence="8">Formation of the three residue Trp-Tyr-Met cross-link is important for the catalase, but not the peroxidase activity of the enzyme.</text>
</comment>
<dbReference type="Gene3D" id="1.10.520.10">
    <property type="match status" value="2"/>
</dbReference>
<evidence type="ECO:0000256" key="7">
    <source>
        <dbReference type="ARBA" id="ARBA00049145"/>
    </source>
</evidence>
<keyword evidence="6 8" id="KW-0376">Hydrogen peroxide</keyword>
<evidence type="ECO:0000256" key="1">
    <source>
        <dbReference type="ARBA" id="ARBA00022559"/>
    </source>
</evidence>
<dbReference type="NCBIfam" id="NF011635">
    <property type="entry name" value="PRK15061.1"/>
    <property type="match status" value="1"/>
</dbReference>
<protein>
    <recommendedName>
        <fullName evidence="8 9">Catalase-peroxidase</fullName>
        <shortName evidence="8">CP</shortName>
        <ecNumber evidence="8 9">1.11.1.21</ecNumber>
    </recommendedName>
    <alternativeName>
        <fullName evidence="8">Peroxidase/catalase</fullName>
    </alternativeName>
</protein>
<dbReference type="InterPro" id="IPR019794">
    <property type="entry name" value="Peroxidases_AS"/>
</dbReference>
<dbReference type="RefSeq" id="WP_273633187.1">
    <property type="nucleotide sequence ID" value="NZ_CP117167.1"/>
</dbReference>
<feature type="site" description="Transition state stabilizer" evidence="8">
    <location>
        <position position="98"/>
    </location>
</feature>
<dbReference type="Gene3D" id="1.10.420.10">
    <property type="entry name" value="Peroxidase, domain 2"/>
    <property type="match status" value="2"/>
</dbReference>
<dbReference type="NCBIfam" id="TIGR00198">
    <property type="entry name" value="cat_per_HPI"/>
    <property type="match status" value="1"/>
</dbReference>
<dbReference type="InterPro" id="IPR002016">
    <property type="entry name" value="Haem_peroxidase"/>
</dbReference>
<evidence type="ECO:0000256" key="9">
    <source>
        <dbReference type="RuleBase" id="RU003451"/>
    </source>
</evidence>
<evidence type="ECO:0000259" key="10">
    <source>
        <dbReference type="PROSITE" id="PS50873"/>
    </source>
</evidence>
<dbReference type="Proteomes" id="UP001216139">
    <property type="component" value="Chromosome"/>
</dbReference>
<evidence type="ECO:0000256" key="4">
    <source>
        <dbReference type="ARBA" id="ARBA00023002"/>
    </source>
</evidence>
<feature type="domain" description="Plant heme peroxidase family profile" evidence="10">
    <location>
        <begin position="135"/>
        <end position="446"/>
    </location>
</feature>
<dbReference type="CDD" id="cd00649">
    <property type="entry name" value="catalase_peroxidase_1"/>
    <property type="match status" value="1"/>
</dbReference>
<keyword evidence="12" id="KW-1185">Reference proteome</keyword>
<sequence>MENGSNDISKCPFFNGDLKQNVGGGGTRNHDWWPNQLKLNILRQHSALSNPLGEDFNYAEAFKSLDLEAVKQDLHALMTDSQDWWPADFGHYGGLFVRMAWHSAGTYRVTDGRGGAGAGLQRFAPLNSWPDNVSLDKARRLLWPIKQKYGRKISWADLIILTGNIALESMGFKTFGFAGGRVDAWEADESVYWGSETTWLGGDIRYAHGDPGVVEGHGVLVSDDDADGDIHSRNLEKPLAAVQMGLIYVNPEGPDGNPDPVMSAKDIRDTFGRMAMNDEETVALIAGGHSFGKTHGAASADNVGKEPEASGIELQGFGWSNSYGAGKGADTITSGLEVTWTTTPTQWSNNFFENLFGFEWELTKSPAGAHQWVAKDAGDIIPDAYDGSKKHKPTMLTTDLALRFDPEYEKISRRFLEDHEAFSDAFARAWYKLTHRDMGPRERYLGPDVPQEELLWQDPIPAVNHALVSENDIAGLKAKILQSGLSVSELVSTAWASASTFRGSDKRGGANGARIRLAPQRYWQVNNPVSLHKILNVLEGIQNEFNGAQTDGKKVSLADLIVLAGSAVVEKAAQDAGHNITVPFTAGRMDASQEQTDVESFDYLEPLADGFRNYRKTKHAVSTEALLIDKAHLLTLTAPELTVLLGGLRVLGTNFDGSQHGVFTSRPGVLTNDFFVNLLDMGTAWKAVSDEQEIYEGTSRATGEVKWTATRADLVFGSNSELRAVAEVYASSDLQEKFVSDFVKAWTKVMNLDRFDIA</sequence>
<keyword evidence="2 8" id="KW-0349">Heme</keyword>
<keyword evidence="1 8" id="KW-0575">Peroxidase</keyword>
<gene>
    <name evidence="8 11" type="primary">katG</name>
    <name evidence="11" type="ORF">PQO05_12170</name>
</gene>
<proteinExistence type="inferred from homology"/>
<comment type="caution">
    <text evidence="8">Lacks conserved residue(s) required for the propagation of feature annotation.</text>
</comment>
<comment type="subunit">
    <text evidence="8">Homodimer or homotetramer.</text>
</comment>
<feature type="active site" description="Proton acceptor" evidence="8">
    <location>
        <position position="102"/>
    </location>
</feature>
<evidence type="ECO:0000256" key="5">
    <source>
        <dbReference type="ARBA" id="ARBA00023004"/>
    </source>
</evidence>
<comment type="similarity">
    <text evidence="8 9">Belongs to the peroxidase family. Peroxidase/catalase subfamily.</text>
</comment>